<proteinExistence type="predicted"/>
<name>A0A1I7HJL9_9FLAO</name>
<dbReference type="EMBL" id="FPBK01000009">
    <property type="protein sequence ID" value="SFU60676.1"/>
    <property type="molecule type" value="Genomic_DNA"/>
</dbReference>
<accession>A0A1I7HJL9</accession>
<evidence type="ECO:0000313" key="1">
    <source>
        <dbReference type="EMBL" id="SFU60676.1"/>
    </source>
</evidence>
<keyword evidence="2" id="KW-1185">Reference proteome</keyword>
<evidence type="ECO:0000313" key="2">
    <source>
        <dbReference type="Proteomes" id="UP000199138"/>
    </source>
</evidence>
<organism evidence="1 2">
    <name type="scientific">Pustulibacterium marinum</name>
    <dbReference type="NCBI Taxonomy" id="1224947"/>
    <lineage>
        <taxon>Bacteria</taxon>
        <taxon>Pseudomonadati</taxon>
        <taxon>Bacteroidota</taxon>
        <taxon>Flavobacteriia</taxon>
        <taxon>Flavobacteriales</taxon>
        <taxon>Flavobacteriaceae</taxon>
        <taxon>Pustulibacterium</taxon>
    </lineage>
</organism>
<sequence length="265" mass="29749">MSKNTSGPHDDGGKYSVYWNKALKKYIRRKISAPTKEQIAKDPTYEPMRCNSKEFGLSSKVSGVIRNTTTKPVFKEFQDAYMSSRLTKAIRNLLQEQGGTAGHRNLQIQKHNTPLYEFSMHKEYPLRKYFRGNIHFQLSEDATTYHISTTLTKDKISYKPKDTTHAHLTVVLVAVSNYTTRSKKATYKPLCPELNGCSSVAYSHCIPLNKTPESVSFSITNPVPNKPKDVSIIAFVGLKLGKGNPEETSMSPHTKGSAMGIWDVL</sequence>
<reference evidence="1 2" key="1">
    <citation type="submission" date="2016-10" db="EMBL/GenBank/DDBJ databases">
        <authorList>
            <person name="de Groot N.N."/>
        </authorList>
    </citation>
    <scope>NUCLEOTIDE SEQUENCE [LARGE SCALE GENOMIC DNA]</scope>
    <source>
        <strain evidence="1 2">CGMCC 1.12333</strain>
    </source>
</reference>
<dbReference type="RefSeq" id="WP_093025491.1">
    <property type="nucleotide sequence ID" value="NZ_FPBK01000009.1"/>
</dbReference>
<dbReference type="Proteomes" id="UP000199138">
    <property type="component" value="Unassembled WGS sequence"/>
</dbReference>
<protein>
    <submittedName>
        <fullName evidence="1">Uncharacterized protein</fullName>
    </submittedName>
</protein>
<dbReference type="AlphaFoldDB" id="A0A1I7HJL9"/>
<gene>
    <name evidence="1" type="ORF">SAMN05216480_109128</name>
</gene>
<dbReference type="OrthoDB" id="645138at2"/>